<dbReference type="GO" id="GO:0022857">
    <property type="term" value="F:transmembrane transporter activity"/>
    <property type="evidence" value="ECO:0007669"/>
    <property type="project" value="InterPro"/>
</dbReference>
<evidence type="ECO:0000256" key="2">
    <source>
        <dbReference type="ARBA" id="ARBA00022692"/>
    </source>
</evidence>
<organism evidence="6 7">
    <name type="scientific">Conoideocrella luteorostrata</name>
    <dbReference type="NCBI Taxonomy" id="1105319"/>
    <lineage>
        <taxon>Eukaryota</taxon>
        <taxon>Fungi</taxon>
        <taxon>Dikarya</taxon>
        <taxon>Ascomycota</taxon>
        <taxon>Pezizomycotina</taxon>
        <taxon>Sordariomycetes</taxon>
        <taxon>Hypocreomycetidae</taxon>
        <taxon>Hypocreales</taxon>
        <taxon>Clavicipitaceae</taxon>
        <taxon>Conoideocrella</taxon>
    </lineage>
</organism>
<feature type="transmembrane region" description="Helical" evidence="5">
    <location>
        <begin position="396"/>
        <end position="421"/>
    </location>
</feature>
<feature type="transmembrane region" description="Helical" evidence="5">
    <location>
        <begin position="152"/>
        <end position="175"/>
    </location>
</feature>
<accession>A0AAJ0G025</accession>
<reference evidence="6" key="1">
    <citation type="submission" date="2023-06" db="EMBL/GenBank/DDBJ databases">
        <title>Conoideocrella luteorostrata (Hypocreales: Clavicipitaceae), a potential biocontrol fungus for elongate hemlock scale in United States Christmas tree production areas.</title>
        <authorList>
            <person name="Barrett H."/>
            <person name="Lovett B."/>
            <person name="Macias A.M."/>
            <person name="Stajich J.E."/>
            <person name="Kasson M.T."/>
        </authorList>
    </citation>
    <scope>NUCLEOTIDE SEQUENCE</scope>
    <source>
        <strain evidence="6">ARSEF 14590</strain>
    </source>
</reference>
<feature type="transmembrane region" description="Helical" evidence="5">
    <location>
        <begin position="352"/>
        <end position="375"/>
    </location>
</feature>
<feature type="transmembrane region" description="Helical" evidence="5">
    <location>
        <begin position="184"/>
        <end position="205"/>
    </location>
</feature>
<dbReference type="Proteomes" id="UP001251528">
    <property type="component" value="Unassembled WGS sequence"/>
</dbReference>
<protein>
    <recommendedName>
        <fullName evidence="8">Major facilitator superfamily transporter</fullName>
    </recommendedName>
</protein>
<feature type="transmembrane region" description="Helical" evidence="5">
    <location>
        <begin position="211"/>
        <end position="231"/>
    </location>
</feature>
<evidence type="ECO:0000256" key="1">
    <source>
        <dbReference type="ARBA" id="ARBA00004141"/>
    </source>
</evidence>
<keyword evidence="4 5" id="KW-0472">Membrane</keyword>
<dbReference type="Pfam" id="PF07690">
    <property type="entry name" value="MFS_1"/>
    <property type="match status" value="1"/>
</dbReference>
<evidence type="ECO:0000256" key="3">
    <source>
        <dbReference type="ARBA" id="ARBA00022989"/>
    </source>
</evidence>
<dbReference type="Gene3D" id="1.20.1250.20">
    <property type="entry name" value="MFS general substrate transporter like domains"/>
    <property type="match status" value="1"/>
</dbReference>
<keyword evidence="7" id="KW-1185">Reference proteome</keyword>
<evidence type="ECO:0000256" key="4">
    <source>
        <dbReference type="ARBA" id="ARBA00023136"/>
    </source>
</evidence>
<sequence>MDQASENPRIHDPSFWVPGTIALEDLHRPNDEVFLHPIPTTNGNDPLNWAPWRKNLNFALVCFYVLLTFVQLDIGFTAWEQQQEELGFSVNFQNAGAAFNYGGLAIGCIFFVPLVHKFGRRPLYLFSTLLQLVSCIWFATTKTRGDFIGSNILSGLGGAISETIVQITIADMFFVHHHAIMNGWYLFSTFAGAYLGPVASGYIVDSQGWRWIWWWCVIFFGFNLVLNLFLFEESKFINNIATQDEAEVLQRQTTADDKHSERAGEYLEWNRTVVQIDRTIPMKTYRQRMAWVTNSKTDILHDLYQPIVLLFTFPAITYTALTYGSLLAWFAILTSIQATYMFSPPYNFSAAGVGLMNVAPFIGSAPGIFIGGYLNDKSIIWLSRRNGGVYEPEMRLWMALPMAVITPAGVMLCGMGLAYGLSWPVVAVGYGIFGFGLVVAGDIALSYAMDCYHDIIGNALVGVIFTRNAISVLVLFVLTPWISAMGLRNQQILVGVLCFVLLLLPIGLLLWGKKFRAATAKKYANYARRQPTHRDV</sequence>
<dbReference type="AlphaFoldDB" id="A0AAJ0G025"/>
<feature type="transmembrane region" description="Helical" evidence="5">
    <location>
        <begin position="123"/>
        <end position="140"/>
    </location>
</feature>
<comment type="subcellular location">
    <subcellularLocation>
        <location evidence="1">Membrane</location>
        <topology evidence="1">Multi-pass membrane protein</topology>
    </subcellularLocation>
</comment>
<feature type="transmembrane region" description="Helical" evidence="5">
    <location>
        <begin position="98"/>
        <end position="116"/>
    </location>
</feature>
<dbReference type="SUPFAM" id="SSF103473">
    <property type="entry name" value="MFS general substrate transporter"/>
    <property type="match status" value="1"/>
</dbReference>
<dbReference type="InterPro" id="IPR036259">
    <property type="entry name" value="MFS_trans_sf"/>
</dbReference>
<dbReference type="PANTHER" id="PTHR23502">
    <property type="entry name" value="MAJOR FACILITATOR SUPERFAMILY"/>
    <property type="match status" value="1"/>
</dbReference>
<dbReference type="InterPro" id="IPR011701">
    <property type="entry name" value="MFS"/>
</dbReference>
<dbReference type="GO" id="GO:0005886">
    <property type="term" value="C:plasma membrane"/>
    <property type="evidence" value="ECO:0007669"/>
    <property type="project" value="TreeGrafter"/>
</dbReference>
<evidence type="ECO:0008006" key="8">
    <source>
        <dbReference type="Google" id="ProtNLM"/>
    </source>
</evidence>
<feature type="transmembrane region" description="Helical" evidence="5">
    <location>
        <begin position="491"/>
        <end position="512"/>
    </location>
</feature>
<proteinExistence type="predicted"/>
<feature type="transmembrane region" description="Helical" evidence="5">
    <location>
        <begin position="56"/>
        <end position="78"/>
    </location>
</feature>
<name>A0AAJ0G025_9HYPO</name>
<gene>
    <name evidence="6" type="ORF">QQS21_006621</name>
</gene>
<feature type="transmembrane region" description="Helical" evidence="5">
    <location>
        <begin position="307"/>
        <end position="332"/>
    </location>
</feature>
<evidence type="ECO:0000256" key="5">
    <source>
        <dbReference type="SAM" id="Phobius"/>
    </source>
</evidence>
<keyword evidence="2 5" id="KW-0812">Transmembrane</keyword>
<feature type="transmembrane region" description="Helical" evidence="5">
    <location>
        <begin position="455"/>
        <end position="479"/>
    </location>
</feature>
<evidence type="ECO:0000313" key="7">
    <source>
        <dbReference type="Proteomes" id="UP001251528"/>
    </source>
</evidence>
<feature type="transmembrane region" description="Helical" evidence="5">
    <location>
        <begin position="427"/>
        <end position="448"/>
    </location>
</feature>
<comment type="caution">
    <text evidence="6">The sequence shown here is derived from an EMBL/GenBank/DDBJ whole genome shotgun (WGS) entry which is preliminary data.</text>
</comment>
<dbReference type="EMBL" id="JASWJB010000125">
    <property type="protein sequence ID" value="KAK2595650.1"/>
    <property type="molecule type" value="Genomic_DNA"/>
</dbReference>
<dbReference type="PANTHER" id="PTHR23502:SF50">
    <property type="entry name" value="TRANSPORTER, PUTATIVE (AFU_ORTHOLOGUE AFUA_5G00430)-RELATED"/>
    <property type="match status" value="1"/>
</dbReference>
<evidence type="ECO:0000313" key="6">
    <source>
        <dbReference type="EMBL" id="KAK2595650.1"/>
    </source>
</evidence>
<keyword evidence="3 5" id="KW-1133">Transmembrane helix</keyword>